<keyword evidence="2" id="KW-1185">Reference proteome</keyword>
<comment type="caution">
    <text evidence="1">The sequence shown here is derived from an EMBL/GenBank/DDBJ whole genome shotgun (WGS) entry which is preliminary data.</text>
</comment>
<dbReference type="InterPro" id="IPR024508">
    <property type="entry name" value="DUF3226"/>
</dbReference>
<dbReference type="Proteomes" id="UP000245506">
    <property type="component" value="Unassembled WGS sequence"/>
</dbReference>
<dbReference type="Pfam" id="PF11536">
    <property type="entry name" value="DUF3226"/>
    <property type="match status" value="1"/>
</dbReference>
<organism evidence="1 2">
    <name type="scientific">Leucothrix arctica</name>
    <dbReference type="NCBI Taxonomy" id="1481894"/>
    <lineage>
        <taxon>Bacteria</taxon>
        <taxon>Pseudomonadati</taxon>
        <taxon>Pseudomonadota</taxon>
        <taxon>Gammaproteobacteria</taxon>
        <taxon>Thiotrichales</taxon>
        <taxon>Thiotrichaceae</taxon>
        <taxon>Leucothrix</taxon>
    </lineage>
</organism>
<dbReference type="AlphaFoldDB" id="A0A317CGQ3"/>
<sequence>MQIVKSPFLLLVEGKDDHIMLSSLLSHLGKNKEAFQIVPYGGKDNFKAVWKNISNQAEFEDVKGLVVFRDADESCDSALQSICDQLKRDELVPRDAVPVEAGVVNKQNPAISVGVYIMPDCSSIGALEALLLKSLSDDMQSAASGFVSGAHNHIPEAQLAKYKSSDKSKSYAYSALFENANFHDTFKKNLWDWDHPIFDQLKNFLDEFEIE</sequence>
<protein>
    <recommendedName>
        <fullName evidence="3">DUF4435 domain-containing protein</fullName>
    </recommendedName>
</protein>
<evidence type="ECO:0008006" key="3">
    <source>
        <dbReference type="Google" id="ProtNLM"/>
    </source>
</evidence>
<evidence type="ECO:0000313" key="1">
    <source>
        <dbReference type="EMBL" id="PWQ97321.1"/>
    </source>
</evidence>
<dbReference type="EMBL" id="QGKL01000021">
    <property type="protein sequence ID" value="PWQ97321.1"/>
    <property type="molecule type" value="Genomic_DNA"/>
</dbReference>
<name>A0A317CGQ3_9GAMM</name>
<proteinExistence type="predicted"/>
<accession>A0A317CGQ3</accession>
<reference evidence="1 2" key="1">
    <citation type="submission" date="2018-05" db="EMBL/GenBank/DDBJ databases">
        <title>Leucothrix arctica sp. nov., isolated from Arctic seawater.</title>
        <authorList>
            <person name="Choi A."/>
            <person name="Baek K."/>
        </authorList>
    </citation>
    <scope>NUCLEOTIDE SEQUENCE [LARGE SCALE GENOMIC DNA]</scope>
    <source>
        <strain evidence="1 2">IMCC9719</strain>
    </source>
</reference>
<evidence type="ECO:0000313" key="2">
    <source>
        <dbReference type="Proteomes" id="UP000245506"/>
    </source>
</evidence>
<dbReference type="RefSeq" id="WP_109822749.1">
    <property type="nucleotide sequence ID" value="NZ_QGKL01000021.1"/>
</dbReference>
<dbReference type="OrthoDB" id="1805494at2"/>
<gene>
    <name evidence="1" type="ORF">DKT75_07215</name>
</gene>